<gene>
    <name evidence="2" type="ORF">AMJ52_00700</name>
</gene>
<organism evidence="2 3">
    <name type="scientific">candidate division TA06 bacterium DG_78</name>
    <dbReference type="NCBI Taxonomy" id="1703772"/>
    <lineage>
        <taxon>Bacteria</taxon>
        <taxon>Bacteria division TA06</taxon>
    </lineage>
</organism>
<dbReference type="InterPro" id="IPR025965">
    <property type="entry name" value="FlgD/Vpr_Ig-like"/>
</dbReference>
<dbReference type="InterPro" id="IPR026444">
    <property type="entry name" value="Secre_tail"/>
</dbReference>
<dbReference type="Gene3D" id="2.60.40.4070">
    <property type="match status" value="1"/>
</dbReference>
<name>A0A0S7YIR3_UNCT6</name>
<dbReference type="AlphaFoldDB" id="A0A0S7YIR3"/>
<dbReference type="Pfam" id="PF13860">
    <property type="entry name" value="FlgD_ig"/>
    <property type="match status" value="1"/>
</dbReference>
<dbReference type="NCBIfam" id="TIGR04183">
    <property type="entry name" value="Por_Secre_tail"/>
    <property type="match status" value="1"/>
</dbReference>
<reference evidence="2 3" key="1">
    <citation type="journal article" date="2015" name="Microbiome">
        <title>Genomic resolution of linkages in carbon, nitrogen, and sulfur cycling among widespread estuary sediment bacteria.</title>
        <authorList>
            <person name="Baker B.J."/>
            <person name="Lazar C.S."/>
            <person name="Teske A.P."/>
            <person name="Dick G.J."/>
        </authorList>
    </citation>
    <scope>NUCLEOTIDE SEQUENCE [LARGE SCALE GENOMIC DNA]</scope>
    <source>
        <strain evidence="2">DG_78</strain>
    </source>
</reference>
<dbReference type="Proteomes" id="UP000051012">
    <property type="component" value="Unassembled WGS sequence"/>
</dbReference>
<sequence>MFGCTWAGDGALLGNVQNVTGQGGSLGEGLSYDYLYNQGPDSYVDYINANGGTILFKSQDALNRAISCDGPSNNYRAIHSTFIFGALRDGSKNKDELMATYMDYVLSAPGVAETTQDYVRDVMLGPSPFTHTTNLRFTLTQSSHVTIRIYNSVGQFVRELIDARLNQGSHQFLWNGDDDVGQNLSSGTYIVRLEINETVINQTIVLMK</sequence>
<feature type="domain" description="FlgD/Vpr Ig-like" evidence="1">
    <location>
        <begin position="133"/>
        <end position="194"/>
    </location>
</feature>
<evidence type="ECO:0000313" key="2">
    <source>
        <dbReference type="EMBL" id="KPJ74403.1"/>
    </source>
</evidence>
<comment type="caution">
    <text evidence="2">The sequence shown here is derived from an EMBL/GenBank/DDBJ whole genome shotgun (WGS) entry which is preliminary data.</text>
</comment>
<proteinExistence type="predicted"/>
<accession>A0A0S7YIR3</accession>
<protein>
    <recommendedName>
        <fullName evidence="1">FlgD/Vpr Ig-like domain-containing protein</fullName>
    </recommendedName>
</protein>
<evidence type="ECO:0000259" key="1">
    <source>
        <dbReference type="Pfam" id="PF13860"/>
    </source>
</evidence>
<dbReference type="EMBL" id="LJNI01000005">
    <property type="protein sequence ID" value="KPJ74403.1"/>
    <property type="molecule type" value="Genomic_DNA"/>
</dbReference>
<evidence type="ECO:0000313" key="3">
    <source>
        <dbReference type="Proteomes" id="UP000051012"/>
    </source>
</evidence>